<sequence length="93" mass="9745">MPTARPTLADLRRAGTVSSSEIVAAIDLYMRAPDAGPYRFASGYSVDIAAAVAASPETFELKARPGPQEKTFRNAVTATVMGAPAIKPRPGEP</sequence>
<gene>
    <name evidence="1" type="ORF">MMSR116_17795</name>
</gene>
<dbReference type="OrthoDB" id="8003682at2"/>
<dbReference type="EMBL" id="CP043538">
    <property type="protein sequence ID" value="QGY03531.1"/>
    <property type="molecule type" value="Genomic_DNA"/>
</dbReference>
<dbReference type="Proteomes" id="UP000012488">
    <property type="component" value="Chromosome"/>
</dbReference>
<reference evidence="1 2" key="1">
    <citation type="journal article" date="2012" name="Genet. Mol. Biol.">
        <title>Analysis of 16S rRNA and mxaF genes revealing insights into Methylobacterium niche-specific plant association.</title>
        <authorList>
            <person name="Dourado M.N."/>
            <person name="Andreote F.D."/>
            <person name="Dini-Andreote F."/>
            <person name="Conti R."/>
            <person name="Araujo J.M."/>
            <person name="Araujo W.L."/>
        </authorList>
    </citation>
    <scope>NUCLEOTIDE SEQUENCE [LARGE SCALE GENOMIC DNA]</scope>
    <source>
        <strain evidence="1 2">SR1.6/6</strain>
    </source>
</reference>
<evidence type="ECO:0000313" key="1">
    <source>
        <dbReference type="EMBL" id="QGY03531.1"/>
    </source>
</evidence>
<evidence type="ECO:0000313" key="2">
    <source>
        <dbReference type="Proteomes" id="UP000012488"/>
    </source>
</evidence>
<dbReference type="KEGG" id="mmes:MMSR116_17795"/>
<reference evidence="1 2" key="2">
    <citation type="journal article" date="2013" name="Genome Announc.">
        <title>Draft Genome Sequence of Methylobacterium mesophilicum Strain SR1.6/6, Isolated from Citrus sinensis.</title>
        <authorList>
            <person name="Marinho Almeida D."/>
            <person name="Dini-Andreote F."/>
            <person name="Camargo Neves A.A."/>
            <person name="Juca Ramos R.T."/>
            <person name="Andreote F.D."/>
            <person name="Carneiro A.R."/>
            <person name="Oliveira de Souza Lima A."/>
            <person name="Caracciolo Gomes de Sa P.H."/>
            <person name="Ribeiro Barbosa M.S."/>
            <person name="Araujo W.L."/>
            <person name="Silva A."/>
        </authorList>
    </citation>
    <scope>NUCLEOTIDE SEQUENCE [LARGE SCALE GENOMIC DNA]</scope>
    <source>
        <strain evidence="1 2">SR1.6/6</strain>
    </source>
</reference>
<proteinExistence type="predicted"/>
<protein>
    <submittedName>
        <fullName evidence="1">Uncharacterized protein</fullName>
    </submittedName>
</protein>
<accession>A0A6B9FLP6</accession>
<dbReference type="AlphaFoldDB" id="A0A6B9FLP6"/>
<organism evidence="1 2">
    <name type="scientific">Methylobacterium mesophilicum SR1.6/6</name>
    <dbReference type="NCBI Taxonomy" id="908290"/>
    <lineage>
        <taxon>Bacteria</taxon>
        <taxon>Pseudomonadati</taxon>
        <taxon>Pseudomonadota</taxon>
        <taxon>Alphaproteobacteria</taxon>
        <taxon>Hyphomicrobiales</taxon>
        <taxon>Methylobacteriaceae</taxon>
        <taxon>Methylobacterium</taxon>
    </lineage>
</organism>
<name>A0A6B9FLP6_9HYPH</name>